<dbReference type="EMBL" id="JACGCM010001219">
    <property type="protein sequence ID" value="KAF6158797.1"/>
    <property type="molecule type" value="Genomic_DNA"/>
</dbReference>
<evidence type="ECO:0000256" key="3">
    <source>
        <dbReference type="PROSITE-ProRule" id="PRU01191"/>
    </source>
</evidence>
<evidence type="ECO:0000313" key="6">
    <source>
        <dbReference type="Proteomes" id="UP000541444"/>
    </source>
</evidence>
<feature type="compositionally biased region" description="Polar residues" evidence="4">
    <location>
        <begin position="1"/>
        <end position="10"/>
    </location>
</feature>
<feature type="short sequence motif" description="LXXLL motif" evidence="3">
    <location>
        <begin position="281"/>
        <end position="285"/>
    </location>
</feature>
<reference evidence="5 6" key="1">
    <citation type="journal article" date="2020" name="IScience">
        <title>Genome Sequencing of the Endangered Kingdonia uniflora (Circaeasteraceae, Ranunculales) Reveals Potential Mechanisms of Evolutionary Specialization.</title>
        <authorList>
            <person name="Sun Y."/>
            <person name="Deng T."/>
            <person name="Zhang A."/>
            <person name="Moore M.J."/>
            <person name="Landis J.B."/>
            <person name="Lin N."/>
            <person name="Zhang H."/>
            <person name="Zhang X."/>
            <person name="Huang J."/>
            <person name="Zhang X."/>
            <person name="Sun H."/>
            <person name="Wang H."/>
        </authorList>
    </citation>
    <scope>NUCLEOTIDE SEQUENCE [LARGE SCALE GENOMIC DNA]</scope>
    <source>
        <strain evidence="5">TB1705</strain>
        <tissue evidence="5">Leaf</tissue>
    </source>
</reference>
<gene>
    <name evidence="5" type="ORF">GIB67_040311</name>
</gene>
<dbReference type="Proteomes" id="UP000541444">
    <property type="component" value="Unassembled WGS sequence"/>
</dbReference>
<dbReference type="OrthoDB" id="1890360at2759"/>
<evidence type="ECO:0000313" key="5">
    <source>
        <dbReference type="EMBL" id="KAF6158797.1"/>
    </source>
</evidence>
<dbReference type="InterPro" id="IPR005202">
    <property type="entry name" value="TF_GRAS"/>
</dbReference>
<sequence length="447" mass="50786">MAIVEQQQQNHGEDLNPSFSDQYPFSQTSDSTRKLSNFADLDSGDWMESLDLLCDGDLDPTPDFDLLESQIPHWVSSEDLLGTSNSLIECARFADSEPDRAIKCLNKLRGSADELGNATQRVYYYFIQALYCRICSKSCIVSSEYSILSSKALYEACPYSRFTQLTANQAILEATESASFIHIIDFGFVEGLQWSTLLQDFANRLVGKPYKIRISGIASPTLGKSPRMSLLATGKSLSNWAKSLGLDFEFLPILTPVEELDVSSFRIESNQVVAVNFMLQLYNLLDETDVAVERTLRLAKSLNPIVVTLGEYEVSVNRGDYFNRFENAFKYYSTVFESIQPVSKMESKEFQNRLTVERLILNQRIHNVVGVREGERRERMEEKEKWQSLMEHCGLSSVPLSQGAVSQAKELLSNYYDNYKKYHIMESSAFLSLSWNDIPLLTVSSWR</sequence>
<dbReference type="PANTHER" id="PTHR31636">
    <property type="entry name" value="OSJNBA0084A10.13 PROTEIN-RELATED"/>
    <property type="match status" value="1"/>
</dbReference>
<feature type="short sequence motif" description="VHIID" evidence="3">
    <location>
        <begin position="181"/>
        <end position="185"/>
    </location>
</feature>
<feature type="region of interest" description="SAW" evidence="3">
    <location>
        <begin position="370"/>
        <end position="447"/>
    </location>
</feature>
<comment type="similarity">
    <text evidence="3">Belongs to the GRAS family.</text>
</comment>
<organism evidence="5 6">
    <name type="scientific">Kingdonia uniflora</name>
    <dbReference type="NCBI Taxonomy" id="39325"/>
    <lineage>
        <taxon>Eukaryota</taxon>
        <taxon>Viridiplantae</taxon>
        <taxon>Streptophyta</taxon>
        <taxon>Embryophyta</taxon>
        <taxon>Tracheophyta</taxon>
        <taxon>Spermatophyta</taxon>
        <taxon>Magnoliopsida</taxon>
        <taxon>Ranunculales</taxon>
        <taxon>Circaeasteraceae</taxon>
        <taxon>Kingdonia</taxon>
    </lineage>
</organism>
<name>A0A7J7MVF5_9MAGN</name>
<dbReference type="PROSITE" id="PS50985">
    <property type="entry name" value="GRAS"/>
    <property type="match status" value="1"/>
</dbReference>
<dbReference type="Pfam" id="PF03514">
    <property type="entry name" value="GRAS"/>
    <property type="match status" value="1"/>
</dbReference>
<feature type="region of interest" description="Disordered" evidence="4">
    <location>
        <begin position="1"/>
        <end position="30"/>
    </location>
</feature>
<comment type="caution">
    <text evidence="5">The sequence shown here is derived from an EMBL/GenBank/DDBJ whole genome shotgun (WGS) entry which is preliminary data.</text>
</comment>
<keyword evidence="1" id="KW-0805">Transcription regulation</keyword>
<protein>
    <submittedName>
        <fullName evidence="5">Uncharacterized protein</fullName>
    </submittedName>
</protein>
<keyword evidence="6" id="KW-1185">Reference proteome</keyword>
<accession>A0A7J7MVF5</accession>
<evidence type="ECO:0000256" key="2">
    <source>
        <dbReference type="ARBA" id="ARBA00023163"/>
    </source>
</evidence>
<evidence type="ECO:0000256" key="1">
    <source>
        <dbReference type="ARBA" id="ARBA00023015"/>
    </source>
</evidence>
<evidence type="ECO:0000256" key="4">
    <source>
        <dbReference type="SAM" id="MobiDB-lite"/>
    </source>
</evidence>
<proteinExistence type="inferred from homology"/>
<feature type="compositionally biased region" description="Polar residues" evidence="4">
    <location>
        <begin position="17"/>
        <end position="30"/>
    </location>
</feature>
<feature type="region of interest" description="Leucine repeat II (LRII)" evidence="3">
    <location>
        <begin position="232"/>
        <end position="264"/>
    </location>
</feature>
<dbReference type="AlphaFoldDB" id="A0A7J7MVF5"/>
<comment type="caution">
    <text evidence="3">Lacks conserved residue(s) required for the propagation of feature annotation.</text>
</comment>
<keyword evidence="2" id="KW-0804">Transcription</keyword>